<proteinExistence type="predicted"/>
<sequence length="428" mass="44977">MTYFVALWRGCVAETPVVGPLDGRRQRVRVAVLRGVLAGVAAAVAVAGASAADLREGFAAAAALSAPLRTLEAERAVLLARRERAASLLPGGASVTLGYRTNQVLRDHGLREYEGEVGVPLWLPGEARALRGAAEAQLAALETSIARERLAVAGEVRADWWAWRDAAAVRDAARTRLTQARALERDLARRVAGGLTPEADRLAATAAVREAEAALRAAELALRQAAVTFRSLTGREPSDGAPEAEAAPPRDGADPRAVAARATVEAGRAAERLVQVRDRLNPEMALQLRHERDAFGEPWGTRLAVLFTIPLGSPPLQRERMAAAQAITTAGSAAAIVADRSVEGGVARAREAQDAAASVLRSTEARHAALAGQTALYEAAWRGGELPLIEVIRARAALAEADAARLRAGVAVGRAASDLNQAFGVEPR</sequence>
<organism evidence="3 4">
    <name type="scientific">Roseicella aquatilis</name>
    <dbReference type="NCBI Taxonomy" id="2527868"/>
    <lineage>
        <taxon>Bacteria</taxon>
        <taxon>Pseudomonadati</taxon>
        <taxon>Pseudomonadota</taxon>
        <taxon>Alphaproteobacteria</taxon>
        <taxon>Acetobacterales</taxon>
        <taxon>Roseomonadaceae</taxon>
        <taxon>Roseicella</taxon>
    </lineage>
</organism>
<evidence type="ECO:0008006" key="5">
    <source>
        <dbReference type="Google" id="ProtNLM"/>
    </source>
</evidence>
<dbReference type="GO" id="GO:0015562">
    <property type="term" value="F:efflux transmembrane transporter activity"/>
    <property type="evidence" value="ECO:0007669"/>
    <property type="project" value="InterPro"/>
</dbReference>
<name>A0A4R4DMR1_9PROT</name>
<dbReference type="Gene3D" id="1.20.1600.10">
    <property type="entry name" value="Outer membrane efflux proteins (OEP)"/>
    <property type="match status" value="1"/>
</dbReference>
<dbReference type="AlphaFoldDB" id="A0A4R4DMR1"/>
<gene>
    <name evidence="3" type="ORF">EXY23_13650</name>
</gene>
<protein>
    <recommendedName>
        <fullName evidence="5">TolC family protein</fullName>
    </recommendedName>
</protein>
<evidence type="ECO:0000256" key="2">
    <source>
        <dbReference type="SAM" id="Phobius"/>
    </source>
</evidence>
<dbReference type="Proteomes" id="UP000295023">
    <property type="component" value="Unassembled WGS sequence"/>
</dbReference>
<feature type="compositionally biased region" description="Low complexity" evidence="1">
    <location>
        <begin position="239"/>
        <end position="256"/>
    </location>
</feature>
<evidence type="ECO:0000313" key="3">
    <source>
        <dbReference type="EMBL" id="TCZ61167.1"/>
    </source>
</evidence>
<keyword evidence="4" id="KW-1185">Reference proteome</keyword>
<feature type="transmembrane region" description="Helical" evidence="2">
    <location>
        <begin position="31"/>
        <end position="52"/>
    </location>
</feature>
<keyword evidence="2" id="KW-0812">Transmembrane</keyword>
<keyword evidence="2" id="KW-1133">Transmembrane helix</keyword>
<evidence type="ECO:0000313" key="4">
    <source>
        <dbReference type="Proteomes" id="UP000295023"/>
    </source>
</evidence>
<keyword evidence="2" id="KW-0472">Membrane</keyword>
<dbReference type="SUPFAM" id="SSF56954">
    <property type="entry name" value="Outer membrane efflux proteins (OEP)"/>
    <property type="match status" value="1"/>
</dbReference>
<accession>A0A4R4DMR1</accession>
<feature type="region of interest" description="Disordered" evidence="1">
    <location>
        <begin position="233"/>
        <end position="256"/>
    </location>
</feature>
<reference evidence="3 4" key="1">
    <citation type="submission" date="2019-03" db="EMBL/GenBank/DDBJ databases">
        <title>Paracraurococcus aquatilis NE82 genome sequence.</title>
        <authorList>
            <person name="Zhao Y."/>
            <person name="Du Z."/>
        </authorList>
    </citation>
    <scope>NUCLEOTIDE SEQUENCE [LARGE SCALE GENOMIC DNA]</scope>
    <source>
        <strain evidence="3 4">NE82</strain>
    </source>
</reference>
<dbReference type="OrthoDB" id="7256779at2"/>
<evidence type="ECO:0000256" key="1">
    <source>
        <dbReference type="SAM" id="MobiDB-lite"/>
    </source>
</evidence>
<comment type="caution">
    <text evidence="3">The sequence shown here is derived from an EMBL/GenBank/DDBJ whole genome shotgun (WGS) entry which is preliminary data.</text>
</comment>
<dbReference type="EMBL" id="SKBM01000011">
    <property type="protein sequence ID" value="TCZ61167.1"/>
    <property type="molecule type" value="Genomic_DNA"/>
</dbReference>